<dbReference type="GO" id="GO:0003676">
    <property type="term" value="F:nucleic acid binding"/>
    <property type="evidence" value="ECO:0007669"/>
    <property type="project" value="InterPro"/>
</dbReference>
<protein>
    <recommendedName>
        <fullName evidence="8">Asparagine--tRNA ligase</fullName>
        <ecNumber evidence="8">6.1.1.22</ecNumber>
    </recommendedName>
    <alternativeName>
        <fullName evidence="8">Asparaginyl-tRNA synthetase</fullName>
        <shortName evidence="8">AsnRS</shortName>
    </alternativeName>
</protein>
<keyword evidence="2 8" id="KW-0963">Cytoplasm</keyword>
<dbReference type="InterPro" id="IPR012340">
    <property type="entry name" value="NA-bd_OB-fold"/>
</dbReference>
<dbReference type="PRINTS" id="PR01042">
    <property type="entry name" value="TRNASYNTHASP"/>
</dbReference>
<reference evidence="11" key="1">
    <citation type="submission" date="2015-10" db="EMBL/GenBank/DDBJ databases">
        <authorList>
            <person name="Manzano-Marin A."/>
            <person name="Manzano-Marin A."/>
        </authorList>
    </citation>
    <scope>NUCLEOTIDE SEQUENCE [LARGE SCALE GENOMIC DNA]</scope>
    <source>
        <strain evidence="11">BTs</strain>
    </source>
</reference>
<keyword evidence="6 8" id="KW-0648">Protein biosynthesis</keyword>
<dbReference type="GO" id="GO:0005524">
    <property type="term" value="F:ATP binding"/>
    <property type="evidence" value="ECO:0007669"/>
    <property type="project" value="UniProtKB-UniRule"/>
</dbReference>
<proteinExistence type="inferred from homology"/>
<dbReference type="PANTHER" id="PTHR22594:SF34">
    <property type="entry name" value="ASPARAGINE--TRNA LIGASE, MITOCHONDRIAL-RELATED"/>
    <property type="match status" value="1"/>
</dbReference>
<evidence type="ECO:0000313" key="10">
    <source>
        <dbReference type="EMBL" id="CUR53214.1"/>
    </source>
</evidence>
<evidence type="ECO:0000256" key="2">
    <source>
        <dbReference type="ARBA" id="ARBA00022490"/>
    </source>
</evidence>
<keyword evidence="7 8" id="KW-0030">Aminoacyl-tRNA synthetase</keyword>
<dbReference type="SUPFAM" id="SSF55681">
    <property type="entry name" value="Class II aaRS and biotin synthetases"/>
    <property type="match status" value="1"/>
</dbReference>
<evidence type="ECO:0000256" key="6">
    <source>
        <dbReference type="ARBA" id="ARBA00022917"/>
    </source>
</evidence>
<keyword evidence="11" id="KW-1185">Reference proteome</keyword>
<keyword evidence="5 8" id="KW-0067">ATP-binding</keyword>
<evidence type="ECO:0000256" key="5">
    <source>
        <dbReference type="ARBA" id="ARBA00022840"/>
    </source>
</evidence>
<name>A0A160SYA4_BUCTT</name>
<dbReference type="InterPro" id="IPR006195">
    <property type="entry name" value="aa-tRNA-synth_II"/>
</dbReference>
<organism evidence="10 11">
    <name type="scientific">Buchnera aphidicola subsp. Tuberolachnus salignus</name>
    <dbReference type="NCBI Taxonomy" id="98804"/>
    <lineage>
        <taxon>Bacteria</taxon>
        <taxon>Pseudomonadati</taxon>
        <taxon>Pseudomonadota</taxon>
        <taxon>Gammaproteobacteria</taxon>
        <taxon>Enterobacterales</taxon>
        <taxon>Erwiniaceae</taxon>
        <taxon>Buchnera</taxon>
    </lineage>
</organism>
<evidence type="ECO:0000256" key="7">
    <source>
        <dbReference type="ARBA" id="ARBA00023146"/>
    </source>
</evidence>
<dbReference type="PANTHER" id="PTHR22594">
    <property type="entry name" value="ASPARTYL/LYSYL-TRNA SYNTHETASE"/>
    <property type="match status" value="1"/>
</dbReference>
<dbReference type="FunFam" id="3.30.930.10:FF:000016">
    <property type="entry name" value="Asparagine--tRNA ligase"/>
    <property type="match status" value="1"/>
</dbReference>
<dbReference type="Proteomes" id="UP000243633">
    <property type="component" value="Chromosome 1"/>
</dbReference>
<dbReference type="Gene3D" id="2.40.50.140">
    <property type="entry name" value="Nucleic acid-binding proteins"/>
    <property type="match status" value="1"/>
</dbReference>
<dbReference type="OrthoDB" id="9762036at2"/>
<dbReference type="InterPro" id="IPR004522">
    <property type="entry name" value="Asn-tRNA-ligase"/>
</dbReference>
<feature type="domain" description="Aminoacyl-transfer RNA synthetases class-II family profile" evidence="9">
    <location>
        <begin position="139"/>
        <end position="455"/>
    </location>
</feature>
<dbReference type="SUPFAM" id="SSF50249">
    <property type="entry name" value="Nucleic acid-binding proteins"/>
    <property type="match status" value="1"/>
</dbReference>
<dbReference type="EC" id="6.1.1.22" evidence="8"/>
<evidence type="ECO:0000259" key="9">
    <source>
        <dbReference type="PROSITE" id="PS50862"/>
    </source>
</evidence>
<dbReference type="InterPro" id="IPR004365">
    <property type="entry name" value="NA-bd_OB_tRNA"/>
</dbReference>
<gene>
    <name evidence="8 10" type="primary">asnS</name>
    <name evidence="10" type="ORF">BTSPAZIEG_0242</name>
</gene>
<comment type="similarity">
    <text evidence="1 8">Belongs to the class-II aminoacyl-tRNA synthetase family.</text>
</comment>
<dbReference type="InterPro" id="IPR045864">
    <property type="entry name" value="aa-tRNA-synth_II/BPL/LPL"/>
</dbReference>
<comment type="subcellular location">
    <subcellularLocation>
        <location evidence="8">Cytoplasm</location>
    </subcellularLocation>
</comment>
<sequence>MKVTLLSDIFLKKKNINTVILINGWVRNRRDSKSGISFLDIYDGSIVTTLQVIAKNTLSNYVTEILKLTIGCSVKIVGKLIHSLHKKNIYELKAHLIQVIGTVSSPKSYPMSAKRHTLEHLRNFCHLRPRTNIIGVISRIRNTVFYTLHKFFQSKQYLWVATPIITSINTEGGGDMFKISMLDTSNYELNKKIKNFKKKFFNRSAFLTVSGQLTLEAYACSLSKVYSFGPVFRAENSNTKKHLAEFWMLEMEKAFTTVKKISNFSEILLKHVIQKVLEKNSLDLSFLKKYIDNNIFIRLKKILNINFFHIEYKEALDILLKNSHLFSEKIFWGIDFNTIQEKYLVEEYFKAPVVIYNYPKNIKPFYMKLNSDEITVSAFDILFPLVGEIIGGSEREDRFSILENRMKIFKETQKDYHWYQDLRKYGTIPHAGFGLGFERLILYITGLNNIRDVIPFPRSVGDLKF</sequence>
<dbReference type="PATRIC" id="fig|98804.3.peg.229"/>
<comment type="catalytic activity">
    <reaction evidence="8">
        <text>tRNA(Asn) + L-asparagine + ATP = L-asparaginyl-tRNA(Asn) + AMP + diphosphate + H(+)</text>
        <dbReference type="Rhea" id="RHEA:11180"/>
        <dbReference type="Rhea" id="RHEA-COMP:9659"/>
        <dbReference type="Rhea" id="RHEA-COMP:9674"/>
        <dbReference type="ChEBI" id="CHEBI:15378"/>
        <dbReference type="ChEBI" id="CHEBI:30616"/>
        <dbReference type="ChEBI" id="CHEBI:33019"/>
        <dbReference type="ChEBI" id="CHEBI:58048"/>
        <dbReference type="ChEBI" id="CHEBI:78442"/>
        <dbReference type="ChEBI" id="CHEBI:78515"/>
        <dbReference type="ChEBI" id="CHEBI:456215"/>
        <dbReference type="EC" id="6.1.1.22"/>
    </reaction>
</comment>
<dbReference type="NCBIfam" id="TIGR00457">
    <property type="entry name" value="asnS"/>
    <property type="match status" value="1"/>
</dbReference>
<dbReference type="Gene3D" id="3.30.930.10">
    <property type="entry name" value="Bira Bifunctional Protein, Domain 2"/>
    <property type="match status" value="1"/>
</dbReference>
<dbReference type="EMBL" id="LN890285">
    <property type="protein sequence ID" value="CUR53214.1"/>
    <property type="molecule type" value="Genomic_DNA"/>
</dbReference>
<dbReference type="InterPro" id="IPR004364">
    <property type="entry name" value="Aa-tRNA-synt_II"/>
</dbReference>
<evidence type="ECO:0000313" key="11">
    <source>
        <dbReference type="Proteomes" id="UP000243633"/>
    </source>
</evidence>
<dbReference type="PROSITE" id="PS50862">
    <property type="entry name" value="AA_TRNA_LIGASE_II"/>
    <property type="match status" value="1"/>
</dbReference>
<keyword evidence="3 8" id="KW-0436">Ligase</keyword>
<dbReference type="GO" id="GO:0004816">
    <property type="term" value="F:asparagine-tRNA ligase activity"/>
    <property type="evidence" value="ECO:0007669"/>
    <property type="project" value="UniProtKB-UniRule"/>
</dbReference>
<keyword evidence="4 8" id="KW-0547">Nucleotide-binding</keyword>
<dbReference type="CDD" id="cd04318">
    <property type="entry name" value="EcAsnRS_like_N"/>
    <property type="match status" value="1"/>
</dbReference>
<evidence type="ECO:0000256" key="4">
    <source>
        <dbReference type="ARBA" id="ARBA00022741"/>
    </source>
</evidence>
<dbReference type="RefSeq" id="WP_082252443.1">
    <property type="nucleotide sequence ID" value="NZ_CP135003.1"/>
</dbReference>
<dbReference type="GO" id="GO:0005737">
    <property type="term" value="C:cytoplasm"/>
    <property type="evidence" value="ECO:0007669"/>
    <property type="project" value="UniProtKB-SubCell"/>
</dbReference>
<dbReference type="STRING" id="98804.BTSPAZIEG_0242"/>
<dbReference type="Pfam" id="PF00152">
    <property type="entry name" value="tRNA-synt_2"/>
    <property type="match status" value="1"/>
</dbReference>
<dbReference type="GO" id="GO:0006421">
    <property type="term" value="P:asparaginyl-tRNA aminoacylation"/>
    <property type="evidence" value="ECO:0007669"/>
    <property type="project" value="UniProtKB-UniRule"/>
</dbReference>
<dbReference type="AlphaFoldDB" id="A0A160SYA4"/>
<dbReference type="Pfam" id="PF01336">
    <property type="entry name" value="tRNA_anti-codon"/>
    <property type="match status" value="1"/>
</dbReference>
<evidence type="ECO:0000256" key="1">
    <source>
        <dbReference type="ARBA" id="ARBA00008226"/>
    </source>
</evidence>
<dbReference type="NCBIfam" id="NF003037">
    <property type="entry name" value="PRK03932.1"/>
    <property type="match status" value="1"/>
</dbReference>
<dbReference type="InterPro" id="IPR002312">
    <property type="entry name" value="Asp/Asn-tRNA-synth_IIb"/>
</dbReference>
<dbReference type="HAMAP" id="MF_00534">
    <property type="entry name" value="Asn_tRNA_synth"/>
    <property type="match status" value="1"/>
</dbReference>
<accession>A0A160SYA4</accession>
<comment type="subunit">
    <text evidence="8">Homodimer.</text>
</comment>
<evidence type="ECO:0000256" key="8">
    <source>
        <dbReference type="HAMAP-Rule" id="MF_00534"/>
    </source>
</evidence>
<evidence type="ECO:0000256" key="3">
    <source>
        <dbReference type="ARBA" id="ARBA00022598"/>
    </source>
</evidence>